<evidence type="ECO:0000259" key="2">
    <source>
        <dbReference type="PROSITE" id="PS50927"/>
    </source>
</evidence>
<evidence type="ECO:0000256" key="1">
    <source>
        <dbReference type="SAM" id="SignalP"/>
    </source>
</evidence>
<dbReference type="InterPro" id="IPR036426">
    <property type="entry name" value="Bulb-type_lectin_dom_sf"/>
</dbReference>
<accession>A0A9N9RGH9</accession>
<organism evidence="3 4">
    <name type="scientific">Chironomus riparius</name>
    <dbReference type="NCBI Taxonomy" id="315576"/>
    <lineage>
        <taxon>Eukaryota</taxon>
        <taxon>Metazoa</taxon>
        <taxon>Ecdysozoa</taxon>
        <taxon>Arthropoda</taxon>
        <taxon>Hexapoda</taxon>
        <taxon>Insecta</taxon>
        <taxon>Pterygota</taxon>
        <taxon>Neoptera</taxon>
        <taxon>Endopterygota</taxon>
        <taxon>Diptera</taxon>
        <taxon>Nematocera</taxon>
        <taxon>Chironomoidea</taxon>
        <taxon>Chironomidae</taxon>
        <taxon>Chironominae</taxon>
        <taxon>Chironomus</taxon>
    </lineage>
</organism>
<sequence>MIQKLLIAFLLITVITAKDRLNPNECLFQGQSLISTNGCFKLIMQEDGNLVIYRESNGKSLWGTKTARTCTNRACMQGDGNFVAYDCHNKITWSSRTTKNEGSSIVMQNDGNLVMYAWNSPRSLWSSRTVTNC</sequence>
<dbReference type="PROSITE" id="PS50927">
    <property type="entry name" value="BULB_LECTIN"/>
    <property type="match status" value="1"/>
</dbReference>
<reference evidence="3" key="2">
    <citation type="submission" date="2022-10" db="EMBL/GenBank/DDBJ databases">
        <authorList>
            <consortium name="ENA_rothamsted_submissions"/>
            <consortium name="culmorum"/>
            <person name="King R."/>
        </authorList>
    </citation>
    <scope>NUCLEOTIDE SEQUENCE</scope>
</reference>
<dbReference type="EMBL" id="OU895877">
    <property type="protein sequence ID" value="CAG9797482.1"/>
    <property type="molecule type" value="Genomic_DNA"/>
</dbReference>
<dbReference type="SMART" id="SM00108">
    <property type="entry name" value="B_lectin"/>
    <property type="match status" value="1"/>
</dbReference>
<dbReference type="SUPFAM" id="SSF51110">
    <property type="entry name" value="alpha-D-mannose-specific plant lectins"/>
    <property type="match status" value="1"/>
</dbReference>
<dbReference type="Gene3D" id="2.90.10.10">
    <property type="entry name" value="Bulb-type lectin domain"/>
    <property type="match status" value="3"/>
</dbReference>
<name>A0A9N9RGH9_9DIPT</name>
<proteinExistence type="predicted"/>
<dbReference type="InterPro" id="IPR001480">
    <property type="entry name" value="Bulb-type_lectin_dom"/>
</dbReference>
<keyword evidence="4" id="KW-1185">Reference proteome</keyword>
<feature type="signal peptide" evidence="1">
    <location>
        <begin position="1"/>
        <end position="17"/>
    </location>
</feature>
<reference evidence="3" key="1">
    <citation type="submission" date="2022-01" db="EMBL/GenBank/DDBJ databases">
        <authorList>
            <person name="King R."/>
        </authorList>
    </citation>
    <scope>NUCLEOTIDE SEQUENCE</scope>
</reference>
<dbReference type="OrthoDB" id="1884773at2759"/>
<dbReference type="Proteomes" id="UP001153620">
    <property type="component" value="Chromosome 1"/>
</dbReference>
<evidence type="ECO:0000313" key="3">
    <source>
        <dbReference type="EMBL" id="CAG9797482.1"/>
    </source>
</evidence>
<feature type="chain" id="PRO_5040315200" description="Bulb-type lectin domain-containing protein" evidence="1">
    <location>
        <begin position="18"/>
        <end position="133"/>
    </location>
</feature>
<protein>
    <recommendedName>
        <fullName evidence="2">Bulb-type lectin domain-containing protein</fullName>
    </recommendedName>
</protein>
<feature type="domain" description="Bulb-type lectin" evidence="2">
    <location>
        <begin position="18"/>
        <end position="128"/>
    </location>
</feature>
<dbReference type="AlphaFoldDB" id="A0A9N9RGH9"/>
<gene>
    <name evidence="3" type="ORF">CHIRRI_LOCUS480</name>
</gene>
<keyword evidence="1" id="KW-0732">Signal</keyword>
<evidence type="ECO:0000313" key="4">
    <source>
        <dbReference type="Proteomes" id="UP001153620"/>
    </source>
</evidence>